<dbReference type="EC" id="1.16.3.1" evidence="9"/>
<comment type="function">
    <text evidence="9">Stores iron in a soluble, non-toxic, readily available form. Important for iron homeostasis. Iron is taken up in the ferrous form and deposited as ferric hydroxides after oxidation.</text>
</comment>
<dbReference type="InterPro" id="IPR009040">
    <property type="entry name" value="Ferritin-like_diiron"/>
</dbReference>
<evidence type="ECO:0000256" key="9">
    <source>
        <dbReference type="RuleBase" id="RU361145"/>
    </source>
</evidence>
<dbReference type="InterPro" id="IPR012347">
    <property type="entry name" value="Ferritin-like"/>
</dbReference>
<keyword evidence="13" id="KW-1185">Reference proteome</keyword>
<evidence type="ECO:0000256" key="6">
    <source>
        <dbReference type="ARBA" id="ARBA00026060"/>
    </source>
</evidence>
<evidence type="ECO:0000256" key="3">
    <source>
        <dbReference type="ARBA" id="ARBA00022723"/>
    </source>
</evidence>
<evidence type="ECO:0000256" key="10">
    <source>
        <dbReference type="SAM" id="SignalP"/>
    </source>
</evidence>
<evidence type="ECO:0000256" key="2">
    <source>
        <dbReference type="ARBA" id="ARBA00022434"/>
    </source>
</evidence>
<comment type="catalytic activity">
    <reaction evidence="7 9">
        <text>4 Fe(2+) + O2 + 4 H(+) = 4 Fe(3+) + 2 H2O</text>
        <dbReference type="Rhea" id="RHEA:11148"/>
        <dbReference type="ChEBI" id="CHEBI:15377"/>
        <dbReference type="ChEBI" id="CHEBI:15378"/>
        <dbReference type="ChEBI" id="CHEBI:15379"/>
        <dbReference type="ChEBI" id="CHEBI:29033"/>
        <dbReference type="ChEBI" id="CHEBI:29034"/>
        <dbReference type="EC" id="1.16.3.1"/>
    </reaction>
</comment>
<feature type="signal peptide" evidence="10">
    <location>
        <begin position="1"/>
        <end position="17"/>
    </location>
</feature>
<name>A0A1Y1HTC2_KLENI</name>
<keyword evidence="10" id="KW-0732">Signal</keyword>
<dbReference type="STRING" id="105231.A0A1Y1HTC2"/>
<dbReference type="EMBL" id="DF237042">
    <property type="protein sequence ID" value="GAQ81875.1"/>
    <property type="molecule type" value="Genomic_DNA"/>
</dbReference>
<dbReference type="GO" id="GO:0008199">
    <property type="term" value="F:ferric iron binding"/>
    <property type="evidence" value="ECO:0000318"/>
    <property type="project" value="GO_Central"/>
</dbReference>
<dbReference type="GO" id="GO:0006879">
    <property type="term" value="P:intracellular iron ion homeostasis"/>
    <property type="evidence" value="ECO:0007669"/>
    <property type="project" value="UniProtKB-KW"/>
</dbReference>
<keyword evidence="2 9" id="KW-0409">Iron storage</keyword>
<evidence type="ECO:0000256" key="5">
    <source>
        <dbReference type="ARBA" id="ARBA00025111"/>
    </source>
</evidence>
<dbReference type="Gene3D" id="1.20.1260.10">
    <property type="match status" value="1"/>
</dbReference>
<dbReference type="SUPFAM" id="SSF47240">
    <property type="entry name" value="Ferritin-like"/>
    <property type="match status" value="1"/>
</dbReference>
<dbReference type="PANTHER" id="PTHR11431:SF75">
    <property type="entry name" value="FERRITIN"/>
    <property type="match status" value="1"/>
</dbReference>
<evidence type="ECO:0000256" key="7">
    <source>
        <dbReference type="ARBA" id="ARBA00047990"/>
    </source>
</evidence>
<evidence type="ECO:0000259" key="11">
    <source>
        <dbReference type="PROSITE" id="PS50905"/>
    </source>
</evidence>
<proteinExistence type="inferred from homology"/>
<keyword evidence="4 8" id="KW-0408">Iron</keyword>
<evidence type="ECO:0000256" key="1">
    <source>
        <dbReference type="ARBA" id="ARBA00007513"/>
    </source>
</evidence>
<dbReference type="InterPro" id="IPR001519">
    <property type="entry name" value="Ferritin"/>
</dbReference>
<feature type="binding site" evidence="8">
    <location>
        <position position="254"/>
    </location>
    <ligand>
        <name>Fe cation</name>
        <dbReference type="ChEBI" id="CHEBI:24875"/>
        <label>1</label>
    </ligand>
</feature>
<dbReference type="OrthoDB" id="186462at2759"/>
<evidence type="ECO:0000313" key="13">
    <source>
        <dbReference type="Proteomes" id="UP000054558"/>
    </source>
</evidence>
<comment type="subunit">
    <text evidence="6">Oligomer of 24 subunits. There are two types of subunits: L (light) chain and H (heavy) chain. The major chain can be light or heavy, depending on the species and tissue type. The functional molecule forms a roughly spherical shell with a diameter of 12 nm and contains a central cavity into which the insoluble mineral iron core is deposited.</text>
</comment>
<dbReference type="Pfam" id="PF00210">
    <property type="entry name" value="Ferritin"/>
    <property type="match status" value="1"/>
</dbReference>
<comment type="similarity">
    <text evidence="1 9">Belongs to the ferritin family.</text>
</comment>
<dbReference type="OMA" id="CEPRMEY"/>
<feature type="domain" description="Ferritin-like diiron" evidence="11">
    <location>
        <begin position="119"/>
        <end position="272"/>
    </location>
</feature>
<dbReference type="Proteomes" id="UP000054558">
    <property type="component" value="Unassembled WGS sequence"/>
</dbReference>
<sequence>MAFSLAHAGVLNLQALAFSPASCTTSQNAVRSSTGVAPAFMKQRAPFMFNSRRRCASIVAAADGNSSYRDLETVSAGSTEEISEEVLGGEIFRPMQDLQESGILDLVDQRGNDTSLARQRYSPDTETAINDSINVAYTLSYAFHSMAAFFDRDNIALQNVAKYFYDRSKYELDDALKLTDYQNRRGGRVQLLPLQAPFSEFDDPEKGDALNTFELALGLEKIQNEKYLALQAAIAEVGDPQADDYVKSTYLHPQIEKLKRTAEQVRQLRRVGKGYGVWHFDQELEGGEEIPEPVA</sequence>
<dbReference type="InterPro" id="IPR008331">
    <property type="entry name" value="Ferritin_DPS_dom"/>
</dbReference>
<evidence type="ECO:0000256" key="4">
    <source>
        <dbReference type="ARBA" id="ARBA00023004"/>
    </source>
</evidence>
<evidence type="ECO:0000313" key="12">
    <source>
        <dbReference type="EMBL" id="GAQ81875.1"/>
    </source>
</evidence>
<dbReference type="GO" id="GO:0005737">
    <property type="term" value="C:cytoplasm"/>
    <property type="evidence" value="ECO:0000318"/>
    <property type="project" value="GO_Central"/>
</dbReference>
<dbReference type="AlphaFoldDB" id="A0A1Y1HTC2"/>
<evidence type="ECO:0000256" key="8">
    <source>
        <dbReference type="PIRSR" id="PIRSR601519-1"/>
    </source>
</evidence>
<dbReference type="InterPro" id="IPR009078">
    <property type="entry name" value="Ferritin-like_SF"/>
</dbReference>
<feature type="chain" id="PRO_5012169007" description="Ferritin" evidence="10">
    <location>
        <begin position="18"/>
        <end position="295"/>
    </location>
</feature>
<organism evidence="12 13">
    <name type="scientific">Klebsormidium nitens</name>
    <name type="common">Green alga</name>
    <name type="synonym">Ulothrix nitens</name>
    <dbReference type="NCBI Taxonomy" id="105231"/>
    <lineage>
        <taxon>Eukaryota</taxon>
        <taxon>Viridiplantae</taxon>
        <taxon>Streptophyta</taxon>
        <taxon>Klebsormidiophyceae</taxon>
        <taxon>Klebsormidiales</taxon>
        <taxon>Klebsormidiaceae</taxon>
        <taxon>Klebsormidium</taxon>
    </lineage>
</organism>
<feature type="binding site" evidence="8">
    <location>
        <position position="171"/>
    </location>
    <ligand>
        <name>Fe cation</name>
        <dbReference type="ChEBI" id="CHEBI:24875"/>
        <label>1</label>
    </ligand>
</feature>
<keyword evidence="3 8" id="KW-0479">Metal-binding</keyword>
<keyword evidence="9" id="KW-0560">Oxidoreductase</keyword>
<dbReference type="PANTHER" id="PTHR11431">
    <property type="entry name" value="FERRITIN"/>
    <property type="match status" value="1"/>
</dbReference>
<dbReference type="PROSITE" id="PS50905">
    <property type="entry name" value="FERRITIN_LIKE"/>
    <property type="match status" value="1"/>
</dbReference>
<comment type="function">
    <text evidence="5">Stores iron in a soluble, non-toxic, readily available form. Important for iron homeostasis. Has ferroxidase activity. Iron is taken up in the ferrous form and deposited as ferric hydroxides after oxidation.</text>
</comment>
<reference evidence="12 13" key="1">
    <citation type="journal article" date="2014" name="Nat. Commun.">
        <title>Klebsormidium flaccidum genome reveals primary factors for plant terrestrial adaptation.</title>
        <authorList>
            <person name="Hori K."/>
            <person name="Maruyama F."/>
            <person name="Fujisawa T."/>
            <person name="Togashi T."/>
            <person name="Yamamoto N."/>
            <person name="Seo M."/>
            <person name="Sato S."/>
            <person name="Yamada T."/>
            <person name="Mori H."/>
            <person name="Tajima N."/>
            <person name="Moriyama T."/>
            <person name="Ikeuchi M."/>
            <person name="Watanabe M."/>
            <person name="Wada H."/>
            <person name="Kobayashi K."/>
            <person name="Saito M."/>
            <person name="Masuda T."/>
            <person name="Sasaki-Sekimoto Y."/>
            <person name="Mashiguchi K."/>
            <person name="Awai K."/>
            <person name="Shimojima M."/>
            <person name="Masuda S."/>
            <person name="Iwai M."/>
            <person name="Nobusawa T."/>
            <person name="Narise T."/>
            <person name="Kondo S."/>
            <person name="Saito H."/>
            <person name="Sato R."/>
            <person name="Murakawa M."/>
            <person name="Ihara Y."/>
            <person name="Oshima-Yamada Y."/>
            <person name="Ohtaka K."/>
            <person name="Satoh M."/>
            <person name="Sonobe K."/>
            <person name="Ishii M."/>
            <person name="Ohtani R."/>
            <person name="Kanamori-Sato M."/>
            <person name="Honoki R."/>
            <person name="Miyazaki D."/>
            <person name="Mochizuki H."/>
            <person name="Umetsu J."/>
            <person name="Higashi K."/>
            <person name="Shibata D."/>
            <person name="Kamiya Y."/>
            <person name="Sato N."/>
            <person name="Nakamura Y."/>
            <person name="Tabata S."/>
            <person name="Ida S."/>
            <person name="Kurokawa K."/>
            <person name="Ohta H."/>
        </authorList>
    </citation>
    <scope>NUCLEOTIDE SEQUENCE [LARGE SCALE GENOMIC DNA]</scope>
    <source>
        <strain evidence="12 13">NIES-2285</strain>
    </source>
</reference>
<dbReference type="GO" id="GO:0008198">
    <property type="term" value="F:ferrous iron binding"/>
    <property type="evidence" value="ECO:0000318"/>
    <property type="project" value="GO_Central"/>
</dbReference>
<dbReference type="CDD" id="cd01056">
    <property type="entry name" value="Euk_Ferritin"/>
    <property type="match status" value="1"/>
</dbReference>
<dbReference type="GO" id="GO:0006826">
    <property type="term" value="P:iron ion transport"/>
    <property type="evidence" value="ECO:0007669"/>
    <property type="project" value="InterPro"/>
</dbReference>
<accession>A0A1Y1HTC2</accession>
<protein>
    <recommendedName>
        <fullName evidence="9">Ferritin</fullName>
        <ecNumber evidence="9">1.16.3.1</ecNumber>
    </recommendedName>
</protein>
<dbReference type="GO" id="GO:0004322">
    <property type="term" value="F:ferroxidase activity"/>
    <property type="evidence" value="ECO:0007669"/>
    <property type="project" value="UniProtKB-EC"/>
</dbReference>
<gene>
    <name evidence="12" type="ORF">KFL_000930210</name>
</gene>
<feature type="binding site" evidence="8">
    <location>
        <position position="220"/>
    </location>
    <ligand>
        <name>Fe cation</name>
        <dbReference type="ChEBI" id="CHEBI:24875"/>
        <label>1</label>
    </ligand>
</feature>